<comment type="caution">
    <text evidence="2">The sequence shown here is derived from an EMBL/GenBank/DDBJ whole genome shotgun (WGS) entry which is preliminary data.</text>
</comment>
<protein>
    <submittedName>
        <fullName evidence="2">Glyoxylase-like metal-dependent hydrolase (Beta-lactamase superfamily II)</fullName>
    </submittedName>
</protein>
<dbReference type="Pfam" id="PF00753">
    <property type="entry name" value="Lactamase_B"/>
    <property type="match status" value="1"/>
</dbReference>
<reference evidence="2 3" key="1">
    <citation type="submission" date="2019-06" db="EMBL/GenBank/DDBJ databases">
        <title>Sequencing the genomes of 1000 actinobacteria strains.</title>
        <authorList>
            <person name="Klenk H.-P."/>
        </authorList>
    </citation>
    <scope>NUCLEOTIDE SEQUENCE [LARGE SCALE GENOMIC DNA]</scope>
    <source>
        <strain evidence="2 3">DSM 45015</strain>
    </source>
</reference>
<keyword evidence="2" id="KW-0378">Hydrolase</keyword>
<name>A0A543NII2_9ACTN</name>
<dbReference type="PANTHER" id="PTHR42951:SF4">
    <property type="entry name" value="ACYL-COENZYME A THIOESTERASE MBLAC2"/>
    <property type="match status" value="1"/>
</dbReference>
<dbReference type="Gene3D" id="3.60.15.10">
    <property type="entry name" value="Ribonuclease Z/Hydroxyacylglutathione hydrolase-like"/>
    <property type="match status" value="1"/>
</dbReference>
<accession>A0A543NII2</accession>
<gene>
    <name evidence="2" type="ORF">FHX37_1563</name>
</gene>
<evidence type="ECO:0000313" key="3">
    <source>
        <dbReference type="Proteomes" id="UP000317422"/>
    </source>
</evidence>
<dbReference type="GO" id="GO:0016787">
    <property type="term" value="F:hydrolase activity"/>
    <property type="evidence" value="ECO:0007669"/>
    <property type="project" value="UniProtKB-KW"/>
</dbReference>
<proteinExistence type="predicted"/>
<feature type="domain" description="Metallo-beta-lactamase" evidence="1">
    <location>
        <begin position="49"/>
        <end position="237"/>
    </location>
</feature>
<dbReference type="InterPro" id="IPR001279">
    <property type="entry name" value="Metallo-B-lactamas"/>
</dbReference>
<evidence type="ECO:0000313" key="2">
    <source>
        <dbReference type="EMBL" id="TQN31647.1"/>
    </source>
</evidence>
<keyword evidence="3" id="KW-1185">Reference proteome</keyword>
<dbReference type="AlphaFoldDB" id="A0A543NII2"/>
<dbReference type="SMART" id="SM00849">
    <property type="entry name" value="Lactamase_B"/>
    <property type="match status" value="1"/>
</dbReference>
<dbReference type="EMBL" id="VFQC01000001">
    <property type="protein sequence ID" value="TQN31647.1"/>
    <property type="molecule type" value="Genomic_DNA"/>
</dbReference>
<dbReference type="Proteomes" id="UP000317422">
    <property type="component" value="Unassembled WGS sequence"/>
</dbReference>
<dbReference type="CDD" id="cd16282">
    <property type="entry name" value="metallo-hydrolase-like_MBL-fold"/>
    <property type="match status" value="1"/>
</dbReference>
<dbReference type="InterPro" id="IPR050855">
    <property type="entry name" value="NDM-1-like"/>
</dbReference>
<dbReference type="PANTHER" id="PTHR42951">
    <property type="entry name" value="METALLO-BETA-LACTAMASE DOMAIN-CONTAINING"/>
    <property type="match status" value="1"/>
</dbReference>
<dbReference type="RefSeq" id="WP_141923141.1">
    <property type="nucleotide sequence ID" value="NZ_VFQC01000001.1"/>
</dbReference>
<dbReference type="OrthoDB" id="2273115at2"/>
<dbReference type="SUPFAM" id="SSF56281">
    <property type="entry name" value="Metallo-hydrolase/oxidoreductase"/>
    <property type="match status" value="1"/>
</dbReference>
<organism evidence="2 3">
    <name type="scientific">Haloactinospora alba</name>
    <dbReference type="NCBI Taxonomy" id="405555"/>
    <lineage>
        <taxon>Bacteria</taxon>
        <taxon>Bacillati</taxon>
        <taxon>Actinomycetota</taxon>
        <taxon>Actinomycetes</taxon>
        <taxon>Streptosporangiales</taxon>
        <taxon>Nocardiopsidaceae</taxon>
        <taxon>Haloactinospora</taxon>
    </lineage>
</organism>
<sequence length="320" mass="35002">MLCSTAVVHELPDRPPGFVPPDLSPDGLRLIPAELENGVYALMADRVPKNNNGLVVGEDAALVIDSGITPEIGHYIQEVVSRLTDKPVRYLVNTTYHGDHSFGNSSFGSGVTVLSSRYNHAAMNDLTAEKRARQESMRGDTTDLDSVTGWRRPEVVFDRYCEIDLGGRTVQLWHLGPGNGSGDTVVHVPDAGVAWTGNLTPPAGMPPMMLIGDPPSYMRTLRELRTTLDIDTFVPGHGPQGPIDPVVNSMLVYMENMTAEVTRRRSAGETLEEMYGSIPMRGIEPVPSAPESYSKLLTSFHELNILLTHRWLEGATELTV</sequence>
<evidence type="ECO:0000259" key="1">
    <source>
        <dbReference type="SMART" id="SM00849"/>
    </source>
</evidence>
<dbReference type="InterPro" id="IPR036866">
    <property type="entry name" value="RibonucZ/Hydroxyglut_hydro"/>
</dbReference>